<dbReference type="Pfam" id="PF00884">
    <property type="entry name" value="Sulfatase"/>
    <property type="match status" value="1"/>
</dbReference>
<evidence type="ECO:0000256" key="2">
    <source>
        <dbReference type="ARBA" id="ARBA00022801"/>
    </source>
</evidence>
<dbReference type="SUPFAM" id="SSF53649">
    <property type="entry name" value="Alkaline phosphatase-like"/>
    <property type="match status" value="1"/>
</dbReference>
<dbReference type="Proteomes" id="UP000886841">
    <property type="component" value="Unassembled WGS sequence"/>
</dbReference>
<dbReference type="GO" id="GO:0005737">
    <property type="term" value="C:cytoplasm"/>
    <property type="evidence" value="ECO:0007669"/>
    <property type="project" value="TreeGrafter"/>
</dbReference>
<dbReference type="GO" id="GO:0046872">
    <property type="term" value="F:metal ion binding"/>
    <property type="evidence" value="ECO:0007669"/>
    <property type="project" value="UniProtKB-KW"/>
</dbReference>
<dbReference type="InterPro" id="IPR000917">
    <property type="entry name" value="Sulfatase_N"/>
</dbReference>
<dbReference type="InterPro" id="IPR017850">
    <property type="entry name" value="Alkaline_phosphatase_core_sf"/>
</dbReference>
<gene>
    <name evidence="4" type="ORF">IAB98_06135</name>
</gene>
<reference evidence="4" key="1">
    <citation type="submission" date="2020-10" db="EMBL/GenBank/DDBJ databases">
        <authorList>
            <person name="Gilroy R."/>
        </authorList>
    </citation>
    <scope>NUCLEOTIDE SEQUENCE</scope>
    <source>
        <strain evidence="4">ChiSxjej1B13-7041</strain>
    </source>
</reference>
<dbReference type="Gene3D" id="3.40.720.10">
    <property type="entry name" value="Alkaline Phosphatase, subunit A"/>
    <property type="match status" value="1"/>
</dbReference>
<protein>
    <submittedName>
        <fullName evidence="4">Sulfatase</fullName>
    </submittedName>
</protein>
<accession>A0A9D1JFJ5</accession>
<dbReference type="GO" id="GO:0008484">
    <property type="term" value="F:sulfuric ester hydrolase activity"/>
    <property type="evidence" value="ECO:0007669"/>
    <property type="project" value="TreeGrafter"/>
</dbReference>
<reference evidence="4" key="2">
    <citation type="journal article" date="2021" name="PeerJ">
        <title>Extensive microbial diversity within the chicken gut microbiome revealed by metagenomics and culture.</title>
        <authorList>
            <person name="Gilroy R."/>
            <person name="Ravi A."/>
            <person name="Getino M."/>
            <person name="Pursley I."/>
            <person name="Horton D.L."/>
            <person name="Alikhan N.F."/>
            <person name="Baker D."/>
            <person name="Gharbi K."/>
            <person name="Hall N."/>
            <person name="Watson M."/>
            <person name="Adriaenssens E.M."/>
            <person name="Foster-Nyarko E."/>
            <person name="Jarju S."/>
            <person name="Secka A."/>
            <person name="Antonio M."/>
            <person name="Oren A."/>
            <person name="Chaudhuri R.R."/>
            <person name="La Ragione R."/>
            <person name="Hildebrand F."/>
            <person name="Pallen M.J."/>
        </authorList>
    </citation>
    <scope>NUCLEOTIDE SEQUENCE</scope>
    <source>
        <strain evidence="4">ChiSxjej1B13-7041</strain>
    </source>
</reference>
<dbReference type="PANTHER" id="PTHR45953:SF1">
    <property type="entry name" value="IDURONATE 2-SULFATASE"/>
    <property type="match status" value="1"/>
</dbReference>
<feature type="domain" description="Sulfatase N-terminal" evidence="3">
    <location>
        <begin position="4"/>
        <end position="340"/>
    </location>
</feature>
<organism evidence="4 5">
    <name type="scientific">Candidatus Egerieimonas intestinavium</name>
    <dbReference type="NCBI Taxonomy" id="2840777"/>
    <lineage>
        <taxon>Bacteria</taxon>
        <taxon>Bacillati</taxon>
        <taxon>Bacillota</taxon>
        <taxon>Clostridia</taxon>
        <taxon>Lachnospirales</taxon>
        <taxon>Lachnospiraceae</taxon>
        <taxon>Lachnospiraceae incertae sedis</taxon>
        <taxon>Candidatus Egerieimonas</taxon>
    </lineage>
</organism>
<comment type="caution">
    <text evidence="4">The sequence shown here is derived from an EMBL/GenBank/DDBJ whole genome shotgun (WGS) entry which is preliminary data.</text>
</comment>
<dbReference type="CDD" id="cd16148">
    <property type="entry name" value="sulfatase_like"/>
    <property type="match status" value="1"/>
</dbReference>
<keyword evidence="1" id="KW-0479">Metal-binding</keyword>
<dbReference type="PANTHER" id="PTHR45953">
    <property type="entry name" value="IDURONATE 2-SULFATASE"/>
    <property type="match status" value="1"/>
</dbReference>
<evidence type="ECO:0000259" key="3">
    <source>
        <dbReference type="Pfam" id="PF00884"/>
    </source>
</evidence>
<name>A0A9D1JFJ5_9FIRM</name>
<evidence type="ECO:0000256" key="1">
    <source>
        <dbReference type="ARBA" id="ARBA00022723"/>
    </source>
</evidence>
<dbReference type="AlphaFoldDB" id="A0A9D1JFJ5"/>
<sequence length="624" mass="72739">MKAVMLMFDSLNRAMLQPYGCDWTKTPNFQRLAERSVRFTNCYAGSMPCMPARRELHTGRYNFLHRSWGPVEPFDDSMPQMLKNNGVYSHLVSDHGHYWEDGGATYHQRYSSWEIVRGQEGDKWKCLPELLEPCDVNKMPNKDGVYFYATREMQRHNAVNRKFQRKEEDTSLALTFRNGLDFLDANHGCDRWFLQIECFDPHEPFFSPEAFKKLYPDDYTGPEMDWPPYHHVTESKNEAEHLRNQYAALLSMCDKYLGRLLDKFDQLNLWEDTMLIVNTDHGYLLGEHGWWSKCVMPCYDEIVHIPLFIHDPRFACAGEVRDELVQTIDLPASILEFFDIDLPVDMQGRPIRKVIQEDKPIRDYALFGIHGAHVNVFDGRYVYMKAPVSDENKPLYEYTLMPTHMRALFSAGEMRKAQAVKMEQFTFTKGCPIWKIPKGNGQGDADFSDLLLKGEDSEEAKHMDNNSIVNSANFGDKLYDLHKNPRQDQVLEDIEIETRMANLLQRAMKESESPSEQFQRIGLPENAEITEMDIRKLHQREKSQPVILQQYPWTRGAVNAYLALLKFIPREEREHVRQVLTKEIPKQTKMQVTAKIIIDLIPLVIAEEHVEMLEYFVSLAARTS</sequence>
<keyword evidence="2" id="KW-0378">Hydrolase</keyword>
<evidence type="ECO:0000313" key="5">
    <source>
        <dbReference type="Proteomes" id="UP000886841"/>
    </source>
</evidence>
<proteinExistence type="predicted"/>
<evidence type="ECO:0000313" key="4">
    <source>
        <dbReference type="EMBL" id="HIR92979.1"/>
    </source>
</evidence>
<dbReference type="EMBL" id="DVHU01000058">
    <property type="protein sequence ID" value="HIR92979.1"/>
    <property type="molecule type" value="Genomic_DNA"/>
</dbReference>